<dbReference type="AlphaFoldDB" id="G8QZ25"/>
<dbReference type="PANTHER" id="PTHR42840">
    <property type="entry name" value="NAD(P)-BINDING ROSSMANN-FOLD SUPERFAMILY PROTEIN-RELATED"/>
    <property type="match status" value="1"/>
</dbReference>
<dbReference type="KEGG" id="sgp:SpiGrapes_3138"/>
<proteinExistence type="inferred from homology"/>
<evidence type="ECO:0000259" key="4">
    <source>
        <dbReference type="Pfam" id="PF22725"/>
    </source>
</evidence>
<protein>
    <submittedName>
        <fullName evidence="5">Putative dehydrogenase</fullName>
    </submittedName>
</protein>
<feature type="domain" description="Gfo/Idh/MocA-like oxidoreductase N-terminal" evidence="3">
    <location>
        <begin position="6"/>
        <end position="126"/>
    </location>
</feature>
<sequence length="344" mass="37010">MSGKYKIGIIGAGRIGRLHTENISRMVPSVEIIGIADVNMNEETRLWAESLNIPLATGDAMDLIGNPDIKAVVICSSTSTHADFIIAAARAGKHIFCEKPIDLSVQKGLEAIKVAKEAGVKLQLGFNRRFDHNFQHIRELGRTGQVGDIQIVKITSRDPAPPSAAYVAVSGGIFLDMMIHDFDMARFQAGSEITEVYATGAVLVDPEIGKAGDIDTAIVTLKFANGAIGVIDNSRQAVYGYDQRVEVFGSKGSAQCENDTANSVTLATVDGVKGEKPLHFFLERYKDAYIGEITSFVEAILKDTAVEVGGEDGFEDMVAALAAGKSLKEHRPVTIKEMKKELGV</sequence>
<dbReference type="SUPFAM" id="SSF51735">
    <property type="entry name" value="NAD(P)-binding Rossmann-fold domains"/>
    <property type="match status" value="1"/>
</dbReference>
<dbReference type="InterPro" id="IPR030827">
    <property type="entry name" value="Myo_inos_IolG"/>
</dbReference>
<comment type="similarity">
    <text evidence="1">Belongs to the Gfo/Idh/MocA family.</text>
</comment>
<evidence type="ECO:0000256" key="1">
    <source>
        <dbReference type="ARBA" id="ARBA00010928"/>
    </source>
</evidence>
<dbReference type="PANTHER" id="PTHR42840:SF3">
    <property type="entry name" value="BINDING ROSSMANN FOLD OXIDOREDUCTASE, PUTATIVE (AFU_ORTHOLOGUE AFUA_2G10240)-RELATED"/>
    <property type="match status" value="1"/>
</dbReference>
<reference evidence="5 6" key="1">
    <citation type="submission" date="2011-11" db="EMBL/GenBank/DDBJ databases">
        <title>Complete sequence of Spirochaeta sp. grapes.</title>
        <authorList>
            <consortium name="US DOE Joint Genome Institute"/>
            <person name="Lucas S."/>
            <person name="Han J."/>
            <person name="Lapidus A."/>
            <person name="Cheng J.-F."/>
            <person name="Goodwin L."/>
            <person name="Pitluck S."/>
            <person name="Peters L."/>
            <person name="Ovchinnikova G."/>
            <person name="Munk A.C."/>
            <person name="Detter J.C."/>
            <person name="Han C."/>
            <person name="Tapia R."/>
            <person name="Land M."/>
            <person name="Hauser L."/>
            <person name="Kyrpides N."/>
            <person name="Ivanova N."/>
            <person name="Pagani I."/>
            <person name="Ritalahtilisa K."/>
            <person name="Loeffler F."/>
            <person name="Woyke T."/>
        </authorList>
    </citation>
    <scope>NUCLEOTIDE SEQUENCE [LARGE SCALE GENOMIC DNA]</scope>
    <source>
        <strain evidence="6">ATCC BAA-1885 / DSM 22778 / Grapes</strain>
    </source>
</reference>
<dbReference type="FunFam" id="3.30.360.10:FF:000023">
    <property type="entry name" value="Inositol 2-dehydrogenase"/>
    <property type="match status" value="1"/>
</dbReference>
<evidence type="ECO:0000313" key="6">
    <source>
        <dbReference type="Proteomes" id="UP000005632"/>
    </source>
</evidence>
<gene>
    <name evidence="5" type="ordered locus">SpiGrapes_3138</name>
</gene>
<organism evidence="5 6">
    <name type="scientific">Sphaerochaeta pleomorpha (strain ATCC BAA-1885 / DSM 22778 / Grapes)</name>
    <dbReference type="NCBI Taxonomy" id="158190"/>
    <lineage>
        <taxon>Bacteria</taxon>
        <taxon>Pseudomonadati</taxon>
        <taxon>Spirochaetota</taxon>
        <taxon>Spirochaetia</taxon>
        <taxon>Spirochaetales</taxon>
        <taxon>Sphaerochaetaceae</taxon>
        <taxon>Sphaerochaeta</taxon>
    </lineage>
</organism>
<dbReference type="GO" id="GO:0000166">
    <property type="term" value="F:nucleotide binding"/>
    <property type="evidence" value="ECO:0007669"/>
    <property type="project" value="InterPro"/>
</dbReference>
<dbReference type="Gene3D" id="3.30.360.10">
    <property type="entry name" value="Dihydrodipicolinate Reductase, domain 2"/>
    <property type="match status" value="1"/>
</dbReference>
<dbReference type="SUPFAM" id="SSF55347">
    <property type="entry name" value="Glyceraldehyde-3-phosphate dehydrogenase-like, C-terminal domain"/>
    <property type="match status" value="1"/>
</dbReference>
<keyword evidence="6" id="KW-1185">Reference proteome</keyword>
<dbReference type="Pfam" id="PF22725">
    <property type="entry name" value="GFO_IDH_MocA_C3"/>
    <property type="match status" value="1"/>
</dbReference>
<dbReference type="Pfam" id="PF01408">
    <property type="entry name" value="GFO_IDH_MocA"/>
    <property type="match status" value="1"/>
</dbReference>
<dbReference type="NCBIfam" id="TIGR04380">
    <property type="entry name" value="myo_inos_iolG"/>
    <property type="match status" value="1"/>
</dbReference>
<dbReference type="STRING" id="158190.SpiGrapes_3138"/>
<name>G8QZ25_SPHPG</name>
<accession>G8QZ25</accession>
<dbReference type="EMBL" id="CP003155">
    <property type="protein sequence ID" value="AEV30884.1"/>
    <property type="molecule type" value="Genomic_DNA"/>
</dbReference>
<dbReference type="eggNOG" id="COG0673">
    <property type="taxonomic scope" value="Bacteria"/>
</dbReference>
<dbReference type="InterPro" id="IPR000683">
    <property type="entry name" value="Gfo/Idh/MocA-like_OxRdtase_N"/>
</dbReference>
<dbReference type="GO" id="GO:0016491">
    <property type="term" value="F:oxidoreductase activity"/>
    <property type="evidence" value="ECO:0007669"/>
    <property type="project" value="UniProtKB-KW"/>
</dbReference>
<evidence type="ECO:0000313" key="5">
    <source>
        <dbReference type="EMBL" id="AEV30884.1"/>
    </source>
</evidence>
<dbReference type="HOGENOM" id="CLU_023194_0_3_12"/>
<keyword evidence="2" id="KW-0560">Oxidoreductase</keyword>
<dbReference type="Proteomes" id="UP000005632">
    <property type="component" value="Chromosome"/>
</dbReference>
<evidence type="ECO:0000259" key="3">
    <source>
        <dbReference type="Pfam" id="PF01408"/>
    </source>
</evidence>
<dbReference type="Gene3D" id="3.40.50.720">
    <property type="entry name" value="NAD(P)-binding Rossmann-like Domain"/>
    <property type="match status" value="1"/>
</dbReference>
<dbReference type="InterPro" id="IPR055170">
    <property type="entry name" value="GFO_IDH_MocA-like_dom"/>
</dbReference>
<dbReference type="RefSeq" id="WP_014271723.1">
    <property type="nucleotide sequence ID" value="NC_016633.1"/>
</dbReference>
<dbReference type="OrthoDB" id="9815825at2"/>
<evidence type="ECO:0000256" key="2">
    <source>
        <dbReference type="ARBA" id="ARBA00023002"/>
    </source>
</evidence>
<dbReference type="InterPro" id="IPR036291">
    <property type="entry name" value="NAD(P)-bd_dom_sf"/>
</dbReference>
<feature type="domain" description="GFO/IDH/MocA-like oxidoreductase" evidence="4">
    <location>
        <begin position="134"/>
        <end position="254"/>
    </location>
</feature>